<gene>
    <name evidence="1" type="ORF">OSTQU699_LOCUS3281</name>
</gene>
<comment type="caution">
    <text evidence="1">The sequence shown here is derived from an EMBL/GenBank/DDBJ whole genome shotgun (WGS) entry which is preliminary data.</text>
</comment>
<accession>A0A8S1IT36</accession>
<sequence length="103" mass="10793">MAGVCEHPSSIGWVPNSHADGAPWHVGCGHVVNDYHLALAGSQTRMLMAHHGALVVVTLSTTSVKSSELGVVDKETVGCGSKHWLTAATDCLMPEVVGMCFPI</sequence>
<evidence type="ECO:0000313" key="1">
    <source>
        <dbReference type="EMBL" id="CAD7697920.1"/>
    </source>
</evidence>
<proteinExistence type="predicted"/>
<keyword evidence="2" id="KW-1185">Reference proteome</keyword>
<dbReference type="Proteomes" id="UP000708148">
    <property type="component" value="Unassembled WGS sequence"/>
</dbReference>
<protein>
    <submittedName>
        <fullName evidence="1">Uncharacterized protein</fullName>
    </submittedName>
</protein>
<organism evidence="1 2">
    <name type="scientific">Ostreobium quekettii</name>
    <dbReference type="NCBI Taxonomy" id="121088"/>
    <lineage>
        <taxon>Eukaryota</taxon>
        <taxon>Viridiplantae</taxon>
        <taxon>Chlorophyta</taxon>
        <taxon>core chlorophytes</taxon>
        <taxon>Ulvophyceae</taxon>
        <taxon>TCBD clade</taxon>
        <taxon>Bryopsidales</taxon>
        <taxon>Ostreobineae</taxon>
        <taxon>Ostreobiaceae</taxon>
        <taxon>Ostreobium</taxon>
    </lineage>
</organism>
<dbReference type="EMBL" id="CAJHUC010000730">
    <property type="protein sequence ID" value="CAD7697920.1"/>
    <property type="molecule type" value="Genomic_DNA"/>
</dbReference>
<dbReference type="AlphaFoldDB" id="A0A8S1IT36"/>
<evidence type="ECO:0000313" key="2">
    <source>
        <dbReference type="Proteomes" id="UP000708148"/>
    </source>
</evidence>
<name>A0A8S1IT36_9CHLO</name>
<reference evidence="1" key="1">
    <citation type="submission" date="2020-12" db="EMBL/GenBank/DDBJ databases">
        <authorList>
            <person name="Iha C."/>
        </authorList>
    </citation>
    <scope>NUCLEOTIDE SEQUENCE</scope>
</reference>